<feature type="active site" evidence="5">
    <location>
        <position position="36"/>
    </location>
</feature>
<dbReference type="STRING" id="1548.CSCA_1297"/>
<dbReference type="RefSeq" id="WP_029161259.1">
    <property type="nucleotide sequence ID" value="NZ_CP009933.1"/>
</dbReference>
<comment type="catalytic activity">
    <reaction evidence="4 5 6">
        <text>an acyl phosphate + H2O = a carboxylate + phosphate + H(+)</text>
        <dbReference type="Rhea" id="RHEA:14965"/>
        <dbReference type="ChEBI" id="CHEBI:15377"/>
        <dbReference type="ChEBI" id="CHEBI:15378"/>
        <dbReference type="ChEBI" id="CHEBI:29067"/>
        <dbReference type="ChEBI" id="CHEBI:43474"/>
        <dbReference type="ChEBI" id="CHEBI:59918"/>
        <dbReference type="EC" id="3.6.1.7"/>
    </reaction>
</comment>
<dbReference type="PRINTS" id="PR00112">
    <property type="entry name" value="ACYLPHPHTASE"/>
</dbReference>
<dbReference type="Pfam" id="PF00708">
    <property type="entry name" value="Acylphosphatase"/>
    <property type="match status" value="1"/>
</dbReference>
<dbReference type="InterPro" id="IPR020456">
    <property type="entry name" value="Acylphosphatase"/>
</dbReference>
<dbReference type="PANTHER" id="PTHR47268:SF4">
    <property type="entry name" value="ACYLPHOSPHATASE"/>
    <property type="match status" value="1"/>
</dbReference>
<dbReference type="AlphaFoldDB" id="A0A0E3M759"/>
<dbReference type="PROSITE" id="PS00150">
    <property type="entry name" value="ACYLPHOSPHATASE_1"/>
    <property type="match status" value="1"/>
</dbReference>
<dbReference type="KEGG" id="csq:CSCA_1297"/>
<evidence type="ECO:0000256" key="2">
    <source>
        <dbReference type="ARBA" id="ARBA00012150"/>
    </source>
</evidence>
<keyword evidence="5 6" id="KW-0378">Hydrolase</keyword>
<dbReference type="Proteomes" id="UP000033115">
    <property type="component" value="Chromosome"/>
</dbReference>
<dbReference type="EC" id="3.6.1.7" evidence="2 5"/>
<protein>
    <recommendedName>
        <fullName evidence="3 5">Acylphosphatase</fullName>
        <ecNumber evidence="2 5">3.6.1.7</ecNumber>
    </recommendedName>
</protein>
<reference evidence="9 10" key="1">
    <citation type="journal article" date="2015" name="J. Biotechnol.">
        <title>Complete genome sequence of a malodorant-producing acetogen, Clostridium scatologenes ATCC 25775(T).</title>
        <authorList>
            <person name="Zhu Z."/>
            <person name="Guo T."/>
            <person name="Zheng H."/>
            <person name="Song T."/>
            <person name="Ouyang P."/>
            <person name="Xie J."/>
        </authorList>
    </citation>
    <scope>NUCLEOTIDE SEQUENCE [LARGE SCALE GENOMIC DNA]</scope>
    <source>
        <strain evidence="9 10">ATCC 25775</strain>
    </source>
</reference>
<evidence type="ECO:0000259" key="8">
    <source>
        <dbReference type="PROSITE" id="PS51160"/>
    </source>
</evidence>
<gene>
    <name evidence="9" type="ORF">CSCA_1297</name>
</gene>
<dbReference type="InterPro" id="IPR036046">
    <property type="entry name" value="Acylphosphatase-like_dom_sf"/>
</dbReference>
<dbReference type="PROSITE" id="PS51160">
    <property type="entry name" value="ACYLPHOSPHATASE_3"/>
    <property type="match status" value="1"/>
</dbReference>
<dbReference type="PANTHER" id="PTHR47268">
    <property type="entry name" value="ACYLPHOSPHATASE"/>
    <property type="match status" value="1"/>
</dbReference>
<feature type="active site" evidence="5">
    <location>
        <position position="18"/>
    </location>
</feature>
<evidence type="ECO:0000256" key="4">
    <source>
        <dbReference type="ARBA" id="ARBA00047645"/>
    </source>
</evidence>
<dbReference type="HOGENOM" id="CLU_141932_2_0_9"/>
<evidence type="ECO:0000313" key="10">
    <source>
        <dbReference type="Proteomes" id="UP000033115"/>
    </source>
</evidence>
<dbReference type="Gene3D" id="3.30.70.100">
    <property type="match status" value="1"/>
</dbReference>
<evidence type="ECO:0000256" key="6">
    <source>
        <dbReference type="RuleBase" id="RU000553"/>
    </source>
</evidence>
<evidence type="ECO:0000256" key="7">
    <source>
        <dbReference type="RuleBase" id="RU004168"/>
    </source>
</evidence>
<evidence type="ECO:0000313" key="9">
    <source>
        <dbReference type="EMBL" id="AKA68422.1"/>
    </source>
</evidence>
<evidence type="ECO:0000256" key="3">
    <source>
        <dbReference type="ARBA" id="ARBA00015991"/>
    </source>
</evidence>
<dbReference type="EMBL" id="CP009933">
    <property type="protein sequence ID" value="AKA68422.1"/>
    <property type="molecule type" value="Genomic_DNA"/>
</dbReference>
<dbReference type="GO" id="GO:0003998">
    <property type="term" value="F:acylphosphatase activity"/>
    <property type="evidence" value="ECO:0007669"/>
    <property type="project" value="UniProtKB-EC"/>
</dbReference>
<dbReference type="SUPFAM" id="SSF54975">
    <property type="entry name" value="Acylphosphatase/BLUF domain-like"/>
    <property type="match status" value="1"/>
</dbReference>
<organism evidence="9 10">
    <name type="scientific">Clostridium scatologenes</name>
    <dbReference type="NCBI Taxonomy" id="1548"/>
    <lineage>
        <taxon>Bacteria</taxon>
        <taxon>Bacillati</taxon>
        <taxon>Bacillota</taxon>
        <taxon>Clostridia</taxon>
        <taxon>Eubacteriales</taxon>
        <taxon>Clostridiaceae</taxon>
        <taxon>Clostridium</taxon>
    </lineage>
</organism>
<dbReference type="PROSITE" id="PS00151">
    <property type="entry name" value="ACYLPHOSPHATASE_2"/>
    <property type="match status" value="1"/>
</dbReference>
<keyword evidence="10" id="KW-1185">Reference proteome</keyword>
<evidence type="ECO:0000256" key="5">
    <source>
        <dbReference type="PROSITE-ProRule" id="PRU00520"/>
    </source>
</evidence>
<proteinExistence type="inferred from homology"/>
<feature type="domain" description="Acylphosphatase-like" evidence="8">
    <location>
        <begin position="3"/>
        <end position="90"/>
    </location>
</feature>
<name>A0A0E3M759_CLOSL</name>
<sequence>MSRYFIEVFGRVQGVGFRYFVEYTARAFHITGWVKNSEGGSVLIEAQGMNDNVTLFINEVKKGNRFAKVEDITCREIELISKEKNFRVIY</sequence>
<dbReference type="InterPro" id="IPR001792">
    <property type="entry name" value="Acylphosphatase-like_dom"/>
</dbReference>
<accession>A0A0E3M759</accession>
<dbReference type="InterPro" id="IPR017968">
    <property type="entry name" value="Acylphosphatase_CS"/>
</dbReference>
<evidence type="ECO:0000256" key="1">
    <source>
        <dbReference type="ARBA" id="ARBA00005614"/>
    </source>
</evidence>
<comment type="similarity">
    <text evidence="1 7">Belongs to the acylphosphatase family.</text>
</comment>